<organism evidence="7">
    <name type="scientific">marine metagenome</name>
    <dbReference type="NCBI Taxonomy" id="408172"/>
    <lineage>
        <taxon>unclassified sequences</taxon>
        <taxon>metagenomes</taxon>
        <taxon>ecological metagenomes</taxon>
    </lineage>
</organism>
<evidence type="ECO:0000256" key="4">
    <source>
        <dbReference type="ARBA" id="ARBA00022679"/>
    </source>
</evidence>
<name>A0A382W6Q1_9ZZZZ</name>
<dbReference type="GO" id="GO:0009401">
    <property type="term" value="P:phosphoenolpyruvate-dependent sugar phosphotransferase system"/>
    <property type="evidence" value="ECO:0007669"/>
    <property type="project" value="UniProtKB-KW"/>
</dbReference>
<sequence length="151" mass="16923">MEKWDRILHASNVLMDLKAQRNFDAIRELASVLTDDGIVPDQKRFLADLIQREQQASTGIGKGVAVPHTHEDTIDRQLLAIGISQEGVDFASPDGAPVHIVALLATPRKHQKLHMELLAALSRLLQHEEVRERLINAADSAEVVEIFRQKR</sequence>
<dbReference type="NCBIfam" id="TIGR00848">
    <property type="entry name" value="fruA"/>
    <property type="match status" value="1"/>
</dbReference>
<evidence type="ECO:0000256" key="3">
    <source>
        <dbReference type="ARBA" id="ARBA00022597"/>
    </source>
</evidence>
<dbReference type="InterPro" id="IPR051541">
    <property type="entry name" value="PTS_SugarTrans_NitroReg"/>
</dbReference>
<gene>
    <name evidence="7" type="ORF">METZ01_LOCUS407327</name>
</gene>
<dbReference type="PANTHER" id="PTHR47738">
    <property type="entry name" value="PTS SYSTEM FRUCTOSE-LIKE EIIA COMPONENT-RELATED"/>
    <property type="match status" value="1"/>
</dbReference>
<evidence type="ECO:0000259" key="6">
    <source>
        <dbReference type="PROSITE" id="PS51094"/>
    </source>
</evidence>
<feature type="domain" description="PTS EIIA type-2" evidence="6">
    <location>
        <begin position="6"/>
        <end position="150"/>
    </location>
</feature>
<dbReference type="Gene3D" id="3.40.930.10">
    <property type="entry name" value="Mannitol-specific EII, Chain A"/>
    <property type="match status" value="1"/>
</dbReference>
<dbReference type="GO" id="GO:0008982">
    <property type="term" value="F:protein-N(PI)-phosphohistidine-sugar phosphotransferase activity"/>
    <property type="evidence" value="ECO:0007669"/>
    <property type="project" value="InterPro"/>
</dbReference>
<dbReference type="PANTHER" id="PTHR47738:SF2">
    <property type="entry name" value="PTS SYSTEM FRUCTOSE-LIKE EIIA COMPONENT"/>
    <property type="match status" value="1"/>
</dbReference>
<dbReference type="CDD" id="cd00211">
    <property type="entry name" value="PTS_IIA_fru"/>
    <property type="match status" value="1"/>
</dbReference>
<dbReference type="GO" id="GO:0016020">
    <property type="term" value="C:membrane"/>
    <property type="evidence" value="ECO:0007669"/>
    <property type="project" value="InterPro"/>
</dbReference>
<dbReference type="Pfam" id="PF00359">
    <property type="entry name" value="PTS_EIIA_2"/>
    <property type="match status" value="1"/>
</dbReference>
<dbReference type="SUPFAM" id="SSF55804">
    <property type="entry name" value="Phoshotransferase/anion transport protein"/>
    <property type="match status" value="1"/>
</dbReference>
<keyword evidence="4" id="KW-0808">Transferase</keyword>
<dbReference type="InterPro" id="IPR016152">
    <property type="entry name" value="PTrfase/Anion_transptr"/>
</dbReference>
<dbReference type="InterPro" id="IPR002178">
    <property type="entry name" value="PTS_EIIA_type-2_dom"/>
</dbReference>
<keyword evidence="3" id="KW-0762">Sugar transport</keyword>
<evidence type="ECO:0000256" key="1">
    <source>
        <dbReference type="ARBA" id="ARBA00022448"/>
    </source>
</evidence>
<evidence type="ECO:0000256" key="5">
    <source>
        <dbReference type="ARBA" id="ARBA00022683"/>
    </source>
</evidence>
<evidence type="ECO:0000256" key="2">
    <source>
        <dbReference type="ARBA" id="ARBA00022553"/>
    </source>
</evidence>
<reference evidence="7" key="1">
    <citation type="submission" date="2018-05" db="EMBL/GenBank/DDBJ databases">
        <authorList>
            <person name="Lanie J.A."/>
            <person name="Ng W.-L."/>
            <person name="Kazmierczak K.M."/>
            <person name="Andrzejewski T.M."/>
            <person name="Davidsen T.M."/>
            <person name="Wayne K.J."/>
            <person name="Tettelin H."/>
            <person name="Glass J.I."/>
            <person name="Rusch D."/>
            <person name="Podicherti R."/>
            <person name="Tsui H.-C.T."/>
            <person name="Winkler M.E."/>
        </authorList>
    </citation>
    <scope>NUCLEOTIDE SEQUENCE</scope>
</reference>
<evidence type="ECO:0000313" key="7">
    <source>
        <dbReference type="EMBL" id="SVD54473.1"/>
    </source>
</evidence>
<keyword evidence="1" id="KW-0813">Transport</keyword>
<keyword evidence="5" id="KW-0598">Phosphotransferase system</keyword>
<proteinExistence type="predicted"/>
<accession>A0A382W6Q1</accession>
<dbReference type="PROSITE" id="PS51094">
    <property type="entry name" value="PTS_EIIA_TYPE_2"/>
    <property type="match status" value="1"/>
</dbReference>
<dbReference type="EMBL" id="UINC01157467">
    <property type="protein sequence ID" value="SVD54473.1"/>
    <property type="molecule type" value="Genomic_DNA"/>
</dbReference>
<dbReference type="InterPro" id="IPR004715">
    <property type="entry name" value="PTS_IIA_fruc"/>
</dbReference>
<protein>
    <recommendedName>
        <fullName evidence="6">PTS EIIA type-2 domain-containing protein</fullName>
    </recommendedName>
</protein>
<dbReference type="AlphaFoldDB" id="A0A382W6Q1"/>
<keyword evidence="2" id="KW-0597">Phosphoprotein</keyword>